<name>A0A6M5YWX4_9BACT</name>
<dbReference type="EMBL" id="CP053452">
    <property type="protein sequence ID" value="QJW97713.1"/>
    <property type="molecule type" value="Genomic_DNA"/>
</dbReference>
<dbReference type="AlphaFoldDB" id="A0A6M5YWX4"/>
<dbReference type="SUPFAM" id="SSF51126">
    <property type="entry name" value="Pectin lyase-like"/>
    <property type="match status" value="1"/>
</dbReference>
<evidence type="ECO:0000313" key="2">
    <source>
        <dbReference type="EMBL" id="QJW97713.1"/>
    </source>
</evidence>
<gene>
    <name evidence="2" type="ORF">FTUN_5291</name>
</gene>
<keyword evidence="3" id="KW-1185">Reference proteome</keyword>
<dbReference type="RefSeq" id="WP_171473032.1">
    <property type="nucleotide sequence ID" value="NZ_CP053452.2"/>
</dbReference>
<dbReference type="Proteomes" id="UP000503447">
    <property type="component" value="Chromosome"/>
</dbReference>
<feature type="compositionally biased region" description="Polar residues" evidence="1">
    <location>
        <begin position="1"/>
        <end position="14"/>
    </location>
</feature>
<dbReference type="KEGG" id="ftj:FTUN_5291"/>
<organism evidence="2 3">
    <name type="scientific">Frigoriglobus tundricola</name>
    <dbReference type="NCBI Taxonomy" id="2774151"/>
    <lineage>
        <taxon>Bacteria</taxon>
        <taxon>Pseudomonadati</taxon>
        <taxon>Planctomycetota</taxon>
        <taxon>Planctomycetia</taxon>
        <taxon>Gemmatales</taxon>
        <taxon>Gemmataceae</taxon>
        <taxon>Frigoriglobus</taxon>
    </lineage>
</organism>
<dbReference type="InterPro" id="IPR011050">
    <property type="entry name" value="Pectin_lyase_fold/virulence"/>
</dbReference>
<reference evidence="3" key="1">
    <citation type="submission" date="2020-05" db="EMBL/GenBank/DDBJ databases">
        <title>Frigoriglobus tundricola gen. nov., sp. nov., a psychrotolerant cellulolytic planctomycete of the family Gemmataceae with two divergent copies of 16S rRNA gene.</title>
        <authorList>
            <person name="Kulichevskaya I.S."/>
            <person name="Ivanova A.A."/>
            <person name="Naumoff D.G."/>
            <person name="Beletsky A.V."/>
            <person name="Rijpstra W.I.C."/>
            <person name="Sinninghe Damste J.S."/>
            <person name="Mardanov A.V."/>
            <person name="Ravin N.V."/>
            <person name="Dedysh S.N."/>
        </authorList>
    </citation>
    <scope>NUCLEOTIDE SEQUENCE [LARGE SCALE GENOMIC DNA]</scope>
    <source>
        <strain evidence="3">PL17</strain>
    </source>
</reference>
<proteinExistence type="predicted"/>
<protein>
    <submittedName>
        <fullName evidence="2">Uncharacterized protein</fullName>
    </submittedName>
</protein>
<sequence length="851" mass="83880">MRLSQFLSRLTRPTSPIRRPNRPKAPSSRPRLEVLEGRDVPATVSWINASGGDWDTASNWSTGAVPGASDDAVLSVTGNVTVTHSTGAADAVRSISGTDALVLSGGSLSVSSNSDYTGAVTLSGATLTGGGNLELDGALTWTGGTMSGTGTTLATGTVLLNPTTQFFQPALILDGRTFDNAKAATWVGGNVSTRDGAVFDNLAGATFTVQTDSTFDSNSGQQGTFQNEGTVTKSLTIGTTDFNTLFDNTGTVTVKTGTLDLNGGGNATGSFKVSSGATLGFTQDQYTLGAASQVTGAGTVQFLDNAFFGGSVYNLNGSFTPSKTVISGGTVNFDANTKLATLTFTGGTLSGTANLTVTGPLNWTGGTMSGSGTTLSKGALLIETTSATPSLSGRTFDNDGSAILTGSGTLTIVSGALFDNAKGATFNVQGDAVIGDGSDTGTFDNAGTFEKTLTTGTTNLEAVFNNSGTVGVQTGTLALAGGGTGSGAFAVSSGAVLAFSGDTDTLSPASHVTGAGTVAFQGGTVNLEGAFAPANTDITGGTVNVTTNLSLADLTMSGGTLTGPSTVTVTGPLDWTGGTMSGSGTTVAAGGLTIDTTVGGNPGLSARTFRNAQVGTLVGNGGTFAVSNSGTFDNAAGGALTIQGSVSFGAAFFQGPGTVQNEGTLNLSGTGTTVTVNEPFTTNGTVNLGGNTLNTSGTYTQTGGTTNLQGGTLTAGGTGVILQAPASLIGPGTVNGNVANSGLVDPGSAGAPGQLTINGSYSQSGTGTLQIQLGGTTPGTGGYDQLVVNGAVALDGTLSVALVNGFVPQSGQQFSFLTDSSESGTFATDLFPVGVNFQVTYGPNGVTLTAI</sequence>
<feature type="region of interest" description="Disordered" evidence="1">
    <location>
        <begin position="1"/>
        <end position="31"/>
    </location>
</feature>
<accession>A0A6M5YWX4</accession>
<evidence type="ECO:0000256" key="1">
    <source>
        <dbReference type="SAM" id="MobiDB-lite"/>
    </source>
</evidence>
<evidence type="ECO:0000313" key="3">
    <source>
        <dbReference type="Proteomes" id="UP000503447"/>
    </source>
</evidence>